<keyword evidence="2" id="KW-1185">Reference proteome</keyword>
<proteinExistence type="predicted"/>
<sequence>MEGLVAEVMRESGEGCTVYSSIAGPIALGHGGLATRKFSLRFSQHKPYGGKAERVFVSVGVLLSKTVKTPLKWKLAVDGSTLSREIKPQVTVDLEEAKYAKMVIDATPLLSSKFSERSVHNLFTYYDGAQPITLVDVFMVAVYRPLEDDNTSYHFKASYHTGALALEPGDVAKVYSTLGRAQDDAFRVAVAGVQVSSPQLRVYLVAGGSRRDYAAGPGYKLLRVDIPYRGVEVPVAVVNEPVDTPVYPRLSIVGDILVYESRIDGLRVGIRDVSMEYSNKQTVVKAVVYNEGSVELKRISIYVLPSPRHKVSIDSLKPGEHRSVRLLQAPGDRPPQWIAVEASAAGVPFYREYPIKHS</sequence>
<dbReference type="EMBL" id="BA000002">
    <property type="protein sequence ID" value="BAA79791.2"/>
    <property type="molecule type" value="Genomic_DNA"/>
</dbReference>
<name>Q9YDV6_AERPE</name>
<dbReference type="PIR" id="G72673">
    <property type="entry name" value="G72673"/>
</dbReference>
<organism evidence="1 2">
    <name type="scientific">Aeropyrum pernix (strain ATCC 700893 / DSM 11879 / JCM 9820 / NBRC 100138 / K1)</name>
    <dbReference type="NCBI Taxonomy" id="272557"/>
    <lineage>
        <taxon>Archaea</taxon>
        <taxon>Thermoproteota</taxon>
        <taxon>Thermoprotei</taxon>
        <taxon>Desulfurococcales</taxon>
        <taxon>Desulfurococcaceae</taxon>
        <taxon>Aeropyrum</taxon>
    </lineage>
</organism>
<dbReference type="KEGG" id="ape:APE_0813.1"/>
<dbReference type="eggNOG" id="arCOG05992">
    <property type="taxonomic scope" value="Archaea"/>
</dbReference>
<dbReference type="GeneID" id="1444915"/>
<dbReference type="RefSeq" id="WP_010865991.1">
    <property type="nucleotide sequence ID" value="NC_000854.2"/>
</dbReference>
<protein>
    <submittedName>
        <fullName evidence="1">Uncharacterized protein</fullName>
    </submittedName>
</protein>
<dbReference type="EnsemblBacteria" id="BAA79791">
    <property type="protein sequence ID" value="BAA79791"/>
    <property type="gene ID" value="APE_0813.1"/>
</dbReference>
<gene>
    <name evidence="1" type="ordered locus">APE_0813.1</name>
</gene>
<evidence type="ECO:0000313" key="1">
    <source>
        <dbReference type="EMBL" id="BAA79791.2"/>
    </source>
</evidence>
<evidence type="ECO:0000313" key="2">
    <source>
        <dbReference type="Proteomes" id="UP000002518"/>
    </source>
</evidence>
<accession>Q9YDV6</accession>
<dbReference type="STRING" id="272557.APE_0813.1"/>
<dbReference type="AlphaFoldDB" id="Q9YDV6"/>
<dbReference type="Proteomes" id="UP000002518">
    <property type="component" value="Chromosome"/>
</dbReference>
<reference evidence="1 2" key="1">
    <citation type="journal article" date="1999" name="DNA Res.">
        <title>Complete genome sequence of an aerobic hyper-thermophilic crenarchaeon, Aeropyrum pernix K1.</title>
        <authorList>
            <person name="Kawarabayasi Y."/>
            <person name="Hino Y."/>
            <person name="Horikawa H."/>
            <person name="Yamazaki S."/>
            <person name="Haikawa Y."/>
            <person name="Jin-no K."/>
            <person name="Takahashi M."/>
            <person name="Sekine M."/>
            <person name="Baba S."/>
            <person name="Ankai A."/>
            <person name="Kosugi H."/>
            <person name="Hosoyama A."/>
            <person name="Fukui S."/>
            <person name="Nagai Y."/>
            <person name="Nishijima K."/>
            <person name="Nakazawa H."/>
            <person name="Takamiya M."/>
            <person name="Masuda S."/>
            <person name="Funahashi T."/>
            <person name="Tanaka T."/>
            <person name="Kudoh Y."/>
            <person name="Yamazaki J."/>
            <person name="Kushida N."/>
            <person name="Oguchi A."/>
            <person name="Aoki K."/>
            <person name="Kubota K."/>
            <person name="Nakamura Y."/>
            <person name="Nomura N."/>
            <person name="Sako Y."/>
            <person name="Kikuchi H."/>
        </authorList>
    </citation>
    <scope>NUCLEOTIDE SEQUENCE [LARGE SCALE GENOMIC DNA]</scope>
    <source>
        <strain evidence="2">ATCC 700893 / DSM 11879 / JCM 9820 / NBRC 100138 / K1</strain>
    </source>
</reference>